<feature type="domain" description="DUF7974" evidence="2">
    <location>
        <begin position="38"/>
        <end position="171"/>
    </location>
</feature>
<feature type="region of interest" description="Disordered" evidence="1">
    <location>
        <begin position="1"/>
        <end position="30"/>
    </location>
</feature>
<dbReference type="Pfam" id="PF25929">
    <property type="entry name" value="DUF7974"/>
    <property type="match status" value="1"/>
</dbReference>
<evidence type="ECO:0000313" key="3">
    <source>
        <dbReference type="EMBL" id="SHG72410.1"/>
    </source>
</evidence>
<dbReference type="Proteomes" id="UP000184357">
    <property type="component" value="Unassembled WGS sequence"/>
</dbReference>
<evidence type="ECO:0000313" key="4">
    <source>
        <dbReference type="Proteomes" id="UP000184357"/>
    </source>
</evidence>
<evidence type="ECO:0000259" key="2">
    <source>
        <dbReference type="Pfam" id="PF25929"/>
    </source>
</evidence>
<gene>
    <name evidence="3" type="ORF">SAMN05443636_0888</name>
</gene>
<dbReference type="OrthoDB" id="196304at2157"/>
<keyword evidence="4" id="KW-1185">Reference proteome</keyword>
<name>A0A1M5M597_9EURY</name>
<sequence>MRRIYESEALRRDDDDPFSPNESDTADGSHVNWTNVSHALFPSSLRARAIAVDVETDKSRYAPDEPVRFQATFRNRLPLPVSLVTETPLRWTWTVDGLPEASEVYEPPEPKRTRFDFARSERKRFHRRWPQRIREREDEWRAADPGEHTITVRIGAVDGADHLVAEETFTVER</sequence>
<dbReference type="AlphaFoldDB" id="A0A1M5M597"/>
<feature type="compositionally biased region" description="Basic and acidic residues" evidence="1">
    <location>
        <begin position="1"/>
        <end position="14"/>
    </location>
</feature>
<proteinExistence type="predicted"/>
<dbReference type="RefSeq" id="WP_073307197.1">
    <property type="nucleotide sequence ID" value="NZ_FQWV01000002.1"/>
</dbReference>
<organism evidence="3 4">
    <name type="scientific">Halobaculum gomorrense</name>
    <dbReference type="NCBI Taxonomy" id="43928"/>
    <lineage>
        <taxon>Archaea</taxon>
        <taxon>Methanobacteriati</taxon>
        <taxon>Methanobacteriota</taxon>
        <taxon>Stenosarchaea group</taxon>
        <taxon>Halobacteria</taxon>
        <taxon>Halobacteriales</taxon>
        <taxon>Haloferacaceae</taxon>
        <taxon>Halobaculum</taxon>
    </lineage>
</organism>
<evidence type="ECO:0000256" key="1">
    <source>
        <dbReference type="SAM" id="MobiDB-lite"/>
    </source>
</evidence>
<accession>A0A1M5M597</accession>
<dbReference type="InterPro" id="IPR058280">
    <property type="entry name" value="DUF7974"/>
</dbReference>
<reference evidence="3 4" key="1">
    <citation type="submission" date="2016-11" db="EMBL/GenBank/DDBJ databases">
        <authorList>
            <person name="Jaros S."/>
            <person name="Januszkiewicz K."/>
            <person name="Wedrychowicz H."/>
        </authorList>
    </citation>
    <scope>NUCLEOTIDE SEQUENCE [LARGE SCALE GENOMIC DNA]</scope>
    <source>
        <strain evidence="3 4">DSM 9297</strain>
    </source>
</reference>
<dbReference type="EMBL" id="FQWV01000002">
    <property type="protein sequence ID" value="SHG72410.1"/>
    <property type="molecule type" value="Genomic_DNA"/>
</dbReference>
<protein>
    <recommendedName>
        <fullName evidence="2">DUF7974 domain-containing protein</fullName>
    </recommendedName>
</protein>